<evidence type="ECO:0000313" key="4">
    <source>
        <dbReference type="Proteomes" id="UP000295163"/>
    </source>
</evidence>
<dbReference type="InterPro" id="IPR036866">
    <property type="entry name" value="RibonucZ/Hydroxyglut_hydro"/>
</dbReference>
<dbReference type="GO" id="GO:0016787">
    <property type="term" value="F:hydrolase activity"/>
    <property type="evidence" value="ECO:0007669"/>
    <property type="project" value="UniProtKB-KW"/>
</dbReference>
<dbReference type="Gene3D" id="3.60.15.10">
    <property type="entry name" value="Ribonuclease Z/Hydroxyacylglutathione hydrolase-like"/>
    <property type="match status" value="1"/>
</dbReference>
<evidence type="ECO:0000259" key="2">
    <source>
        <dbReference type="SMART" id="SM00849"/>
    </source>
</evidence>
<feature type="domain" description="Metallo-beta-lactamase" evidence="2">
    <location>
        <begin position="55"/>
        <end position="222"/>
    </location>
</feature>
<dbReference type="PANTHER" id="PTHR46233">
    <property type="entry name" value="HYDROXYACYLGLUTATHIONE HYDROLASE GLOC"/>
    <property type="match status" value="1"/>
</dbReference>
<dbReference type="Pfam" id="PF00753">
    <property type="entry name" value="Lactamase_B"/>
    <property type="match status" value="1"/>
</dbReference>
<dbReference type="CDD" id="cd06262">
    <property type="entry name" value="metallo-hydrolase-like_MBL-fold"/>
    <property type="match status" value="1"/>
</dbReference>
<dbReference type="InterPro" id="IPR051453">
    <property type="entry name" value="MBL_Glyoxalase_II"/>
</dbReference>
<keyword evidence="3" id="KW-0378">Hydrolase</keyword>
<comment type="caution">
    <text evidence="3">The sequence shown here is derived from an EMBL/GenBank/DDBJ whole genome shotgun (WGS) entry which is preliminary data.</text>
</comment>
<sequence length="243" mass="26016">MSPGCIDGHQPVQVQNRQHPPSAVTSRTDATGRARIEHLVTAGTFSLDGGTWEVENNVWIIGDDDQCLVIDPAHNPAAVVEAVGTRAVVAVLLTHGHDDHIRVVKDVADALRAPVYLHPADTILWDQVYSTTLYDRAISDRDTFTACGVRLTALHTPGHSPGSVCFWAPGLGEHGVVFSGDTLFQGGPGATGRSYSNFPTIIDSIRDQLLTLPGDTEVLTGHGDSTTIGAEAPHLQEWINRGH</sequence>
<proteinExistence type="predicted"/>
<evidence type="ECO:0000256" key="1">
    <source>
        <dbReference type="SAM" id="MobiDB-lite"/>
    </source>
</evidence>
<dbReference type="PANTHER" id="PTHR46233:SF4">
    <property type="entry name" value="METALLO-BETA-LACTAMASE DOMAIN-CONTAINING PROTEIN"/>
    <property type="match status" value="1"/>
</dbReference>
<feature type="region of interest" description="Disordered" evidence="1">
    <location>
        <begin position="1"/>
        <end position="30"/>
    </location>
</feature>
<dbReference type="InterPro" id="IPR001279">
    <property type="entry name" value="Metallo-B-lactamas"/>
</dbReference>
<dbReference type="Proteomes" id="UP000295163">
    <property type="component" value="Unassembled WGS sequence"/>
</dbReference>
<dbReference type="RefSeq" id="WP_133410283.1">
    <property type="nucleotide sequence ID" value="NZ_SMZT01000003.1"/>
</dbReference>
<dbReference type="AlphaFoldDB" id="A0A4R5YDP8"/>
<gene>
    <name evidence="3" type="ORF">E2R59_09380</name>
</gene>
<dbReference type="SMART" id="SM00849">
    <property type="entry name" value="Lactamase_B"/>
    <property type="match status" value="1"/>
</dbReference>
<name>A0A4R5YDP8_KOCRO</name>
<organism evidence="3 4">
    <name type="scientific">Kocuria rosea</name>
    <name type="common">Deinococcus erythromyxa</name>
    <name type="synonym">Micrococcus rubens</name>
    <dbReference type="NCBI Taxonomy" id="1275"/>
    <lineage>
        <taxon>Bacteria</taxon>
        <taxon>Bacillati</taxon>
        <taxon>Actinomycetota</taxon>
        <taxon>Actinomycetes</taxon>
        <taxon>Micrococcales</taxon>
        <taxon>Micrococcaceae</taxon>
        <taxon>Kocuria</taxon>
    </lineage>
</organism>
<dbReference type="SUPFAM" id="SSF56281">
    <property type="entry name" value="Metallo-hydrolase/oxidoreductase"/>
    <property type="match status" value="1"/>
</dbReference>
<feature type="compositionally biased region" description="Polar residues" evidence="1">
    <location>
        <begin position="12"/>
        <end position="29"/>
    </location>
</feature>
<dbReference type="EMBL" id="SMZT01000003">
    <property type="protein sequence ID" value="TDL43022.1"/>
    <property type="molecule type" value="Genomic_DNA"/>
</dbReference>
<accession>A0A4R5YDP8</accession>
<reference evidence="3 4" key="1">
    <citation type="submission" date="2019-03" db="EMBL/GenBank/DDBJ databases">
        <title>Genome Sequencing and Assembly of Various Microbes Isolated from Partially Reclaimed Soil and Acid Mine Drainage (AMD) Site.</title>
        <authorList>
            <person name="Steinbock B."/>
            <person name="Bechtold R."/>
            <person name="Sevigny J.L."/>
            <person name="Thomas D."/>
            <person name="Cuthill L.R."/>
            <person name="Aveiro Johannsen E.J."/>
            <person name="Thomas K."/>
            <person name="Ghosh A."/>
        </authorList>
    </citation>
    <scope>NUCLEOTIDE SEQUENCE [LARGE SCALE GENOMIC DNA]</scope>
    <source>
        <strain evidence="3 4">S-A3</strain>
    </source>
</reference>
<dbReference type="GeneID" id="64347625"/>
<evidence type="ECO:0000313" key="3">
    <source>
        <dbReference type="EMBL" id="TDL43022.1"/>
    </source>
</evidence>
<protein>
    <submittedName>
        <fullName evidence="3">MBL fold metallo-hydrolase</fullName>
    </submittedName>
</protein>